<dbReference type="Proteomes" id="UP000492821">
    <property type="component" value="Unassembled WGS sequence"/>
</dbReference>
<protein>
    <submittedName>
        <fullName evidence="2">Uncharacterized protein</fullName>
    </submittedName>
</protein>
<reference evidence="1" key="1">
    <citation type="journal article" date="2013" name="Genetics">
        <title>The draft genome and transcriptome of Panagrellus redivivus are shaped by the harsh demands of a free-living lifestyle.</title>
        <authorList>
            <person name="Srinivasan J."/>
            <person name="Dillman A.R."/>
            <person name="Macchietto M.G."/>
            <person name="Heikkinen L."/>
            <person name="Lakso M."/>
            <person name="Fracchia K.M."/>
            <person name="Antoshechkin I."/>
            <person name="Mortazavi A."/>
            <person name="Wong G."/>
            <person name="Sternberg P.W."/>
        </authorList>
    </citation>
    <scope>NUCLEOTIDE SEQUENCE [LARGE SCALE GENOMIC DNA]</scope>
    <source>
        <strain evidence="1">MT8872</strain>
    </source>
</reference>
<reference evidence="2" key="2">
    <citation type="submission" date="2020-10" db="UniProtKB">
        <authorList>
            <consortium name="WormBaseParasite"/>
        </authorList>
    </citation>
    <scope>IDENTIFICATION</scope>
</reference>
<accession>A0A7E4VRC5</accession>
<evidence type="ECO:0000313" key="2">
    <source>
        <dbReference type="WBParaSite" id="Pan_g2480.t1"/>
    </source>
</evidence>
<dbReference type="WBParaSite" id="Pan_g2480.t1">
    <property type="protein sequence ID" value="Pan_g2480.t1"/>
    <property type="gene ID" value="Pan_g2480"/>
</dbReference>
<name>A0A7E4VRC5_PANRE</name>
<keyword evidence="1" id="KW-1185">Reference proteome</keyword>
<proteinExistence type="predicted"/>
<dbReference type="AlphaFoldDB" id="A0A7E4VRC5"/>
<evidence type="ECO:0000313" key="1">
    <source>
        <dbReference type="Proteomes" id="UP000492821"/>
    </source>
</evidence>
<organism evidence="1 2">
    <name type="scientific">Panagrellus redivivus</name>
    <name type="common">Microworm</name>
    <dbReference type="NCBI Taxonomy" id="6233"/>
    <lineage>
        <taxon>Eukaryota</taxon>
        <taxon>Metazoa</taxon>
        <taxon>Ecdysozoa</taxon>
        <taxon>Nematoda</taxon>
        <taxon>Chromadorea</taxon>
        <taxon>Rhabditida</taxon>
        <taxon>Tylenchina</taxon>
        <taxon>Panagrolaimomorpha</taxon>
        <taxon>Panagrolaimoidea</taxon>
        <taxon>Panagrolaimidae</taxon>
        <taxon>Panagrellus</taxon>
    </lineage>
</organism>
<sequence length="87" mass="9422">MSSPGRTNVVQLSCCNFAEINTSSNTKSITSNCEYHAEVVENRSAMMASCFSCQQPTPYRPFSARATPIVLISSSDSSVYNSQNSVT</sequence>